<dbReference type="GO" id="GO:0009103">
    <property type="term" value="P:lipopolysaccharide biosynthetic process"/>
    <property type="evidence" value="ECO:0007669"/>
    <property type="project" value="TreeGrafter"/>
</dbReference>
<dbReference type="GO" id="GO:0016020">
    <property type="term" value="C:membrane"/>
    <property type="evidence" value="ECO:0007669"/>
    <property type="project" value="TreeGrafter"/>
</dbReference>
<dbReference type="OrthoDB" id="9814807at2"/>
<accession>A0A1W6LGN0</accession>
<name>A0A1W6LGN0_9BURK</name>
<dbReference type="PANTHER" id="PTHR23028:SF53">
    <property type="entry name" value="ACYL_TRANSF_3 DOMAIN-CONTAINING PROTEIN"/>
    <property type="match status" value="1"/>
</dbReference>
<sequence>MSLHPATSLFPPRPTDIPYRPGLDGLRALSCLVVVFFHSWAPWAGGGFVGVDVFFVISGYVITTMLAGEVAGGSIRVGRFYARRAVRLYPTLLLLVVAYLALAPLLWPADRQWLYAGLAAFFLTDYSLGHFGQPLVVGHSWSIAVEEKFYLLWPLVLPFVLRARRPVAWLVAAFVAATAWRCFTAVQWGWLQAYFTFDARLSGLMLGAIAAVARPKVSGIAASIAAVALAIVIAVPTLPSLPFHRTVEATTLVITLAELSAFLLVCRAARPGAGGVLAWPPLVYVGRLSYGIYLWHFPIVVLLRDHHPLWITAAGTLLFSGVMAALCLHLMDDPLRRWRQRRWPKERPEPVAG</sequence>
<dbReference type="InterPro" id="IPR050879">
    <property type="entry name" value="Acyltransferase_3"/>
</dbReference>
<dbReference type="Pfam" id="PF01757">
    <property type="entry name" value="Acyl_transf_3"/>
    <property type="match status" value="1"/>
</dbReference>
<keyword evidence="1" id="KW-0808">Transferase</keyword>
<dbReference type="GO" id="GO:0016747">
    <property type="term" value="F:acyltransferase activity, transferring groups other than amino-acyl groups"/>
    <property type="evidence" value="ECO:0007669"/>
    <property type="project" value="InterPro"/>
</dbReference>
<dbReference type="PANTHER" id="PTHR23028">
    <property type="entry name" value="ACETYLTRANSFERASE"/>
    <property type="match status" value="1"/>
</dbReference>
<evidence type="ECO:0000313" key="2">
    <source>
        <dbReference type="Proteomes" id="UP000193427"/>
    </source>
</evidence>
<organism evidence="1 2">
    <name type="scientific">Piscinibacter gummiphilus</name>
    <dbReference type="NCBI Taxonomy" id="946333"/>
    <lineage>
        <taxon>Bacteria</taxon>
        <taxon>Pseudomonadati</taxon>
        <taxon>Pseudomonadota</taxon>
        <taxon>Betaproteobacteria</taxon>
        <taxon>Burkholderiales</taxon>
        <taxon>Sphaerotilaceae</taxon>
        <taxon>Piscinibacter</taxon>
    </lineage>
</organism>
<dbReference type="STRING" id="946333.A4W93_27615"/>
<evidence type="ECO:0000313" key="1">
    <source>
        <dbReference type="EMBL" id="ARN23370.1"/>
    </source>
</evidence>
<keyword evidence="2" id="KW-1185">Reference proteome</keyword>
<dbReference type="KEGG" id="rgu:A4W93_27615"/>
<dbReference type="InterPro" id="IPR002656">
    <property type="entry name" value="Acyl_transf_3_dom"/>
</dbReference>
<dbReference type="Proteomes" id="UP000193427">
    <property type="component" value="Chromosome"/>
</dbReference>
<protein>
    <submittedName>
        <fullName evidence="1">Acyltransferase</fullName>
    </submittedName>
</protein>
<proteinExistence type="predicted"/>
<keyword evidence="1" id="KW-0012">Acyltransferase</keyword>
<dbReference type="EMBL" id="CP015118">
    <property type="protein sequence ID" value="ARN23370.1"/>
    <property type="molecule type" value="Genomic_DNA"/>
</dbReference>
<gene>
    <name evidence="1" type="ORF">A4W93_27615</name>
</gene>
<dbReference type="RefSeq" id="WP_085753688.1">
    <property type="nucleotide sequence ID" value="NZ_BSPR01000017.1"/>
</dbReference>
<dbReference type="AlphaFoldDB" id="A0A1W6LGN0"/>
<reference evidence="1 2" key="1">
    <citation type="submission" date="2016-04" db="EMBL/GenBank/DDBJ databases">
        <title>Complete genome sequence of natural rubber-degrading, novel Gram-negative bacterium, Rhizobacter gummiphilus strain NS21.</title>
        <authorList>
            <person name="Tabata M."/>
            <person name="Kasai D."/>
            <person name="Fukuda M."/>
        </authorList>
    </citation>
    <scope>NUCLEOTIDE SEQUENCE [LARGE SCALE GENOMIC DNA]</scope>
    <source>
        <strain evidence="1 2">NS21</strain>
    </source>
</reference>